<evidence type="ECO:0000313" key="1">
    <source>
        <dbReference type="EMBL" id="KKL26861.1"/>
    </source>
</evidence>
<organism evidence="1">
    <name type="scientific">marine sediment metagenome</name>
    <dbReference type="NCBI Taxonomy" id="412755"/>
    <lineage>
        <taxon>unclassified sequences</taxon>
        <taxon>metagenomes</taxon>
        <taxon>ecological metagenomes</taxon>
    </lineage>
</organism>
<dbReference type="EMBL" id="LAZR01035684">
    <property type="protein sequence ID" value="KKL26861.1"/>
    <property type="molecule type" value="Genomic_DNA"/>
</dbReference>
<sequence length="73" mass="8541">MFQAREIVKRQKGEINSLVSHIDHDIHIEAIIQKKLSNCLLKDISQERSSQLLEIKIELQQALLEYNISLKEE</sequence>
<gene>
    <name evidence="1" type="ORF">LCGC14_2391060</name>
</gene>
<protein>
    <submittedName>
        <fullName evidence="1">Uncharacterized protein</fullName>
    </submittedName>
</protein>
<reference evidence="1" key="1">
    <citation type="journal article" date="2015" name="Nature">
        <title>Complex archaea that bridge the gap between prokaryotes and eukaryotes.</title>
        <authorList>
            <person name="Spang A."/>
            <person name="Saw J.H."/>
            <person name="Jorgensen S.L."/>
            <person name="Zaremba-Niedzwiedzka K."/>
            <person name="Martijn J."/>
            <person name="Lind A.E."/>
            <person name="van Eijk R."/>
            <person name="Schleper C."/>
            <person name="Guy L."/>
            <person name="Ettema T.J."/>
        </authorList>
    </citation>
    <scope>NUCLEOTIDE SEQUENCE</scope>
</reference>
<proteinExistence type="predicted"/>
<name>A0A0F9EAI1_9ZZZZ</name>
<accession>A0A0F9EAI1</accession>
<comment type="caution">
    <text evidence="1">The sequence shown here is derived from an EMBL/GenBank/DDBJ whole genome shotgun (WGS) entry which is preliminary data.</text>
</comment>
<dbReference type="AlphaFoldDB" id="A0A0F9EAI1"/>